<dbReference type="Proteomes" id="UP000308671">
    <property type="component" value="Unassembled WGS sequence"/>
</dbReference>
<dbReference type="Gene3D" id="3.20.120.10">
    <property type="entry name" value="Hydrophobin"/>
    <property type="match status" value="1"/>
</dbReference>
<dbReference type="AlphaFoldDB" id="A0A4S8QU84"/>
<evidence type="ECO:0000256" key="2">
    <source>
        <dbReference type="ARBA" id="ARBA00023157"/>
    </source>
</evidence>
<comment type="similarity">
    <text evidence="1">Belongs to the cerato-ulmin hydrophobin family.</text>
</comment>
<dbReference type="InterPro" id="IPR010636">
    <property type="entry name" value="Class_II_hydrophobin"/>
</dbReference>
<evidence type="ECO:0000256" key="3">
    <source>
        <dbReference type="SAM" id="SignalP"/>
    </source>
</evidence>
<dbReference type="InterPro" id="IPR036686">
    <property type="entry name" value="Class_II_Hydrophobin_sf"/>
</dbReference>
<keyword evidence="5" id="KW-1185">Reference proteome</keyword>
<feature type="signal peptide" evidence="3">
    <location>
        <begin position="1"/>
        <end position="18"/>
    </location>
</feature>
<evidence type="ECO:0000313" key="5">
    <source>
        <dbReference type="Proteomes" id="UP000308671"/>
    </source>
</evidence>
<comment type="caution">
    <text evidence="4">The sequence shown here is derived from an EMBL/GenBank/DDBJ whole genome shotgun (WGS) entry which is preliminary data.</text>
</comment>
<protein>
    <recommendedName>
        <fullName evidence="6">Hydrophobin</fullName>
    </recommendedName>
</protein>
<gene>
    <name evidence="4" type="ORF">BGAL_0230g00140</name>
</gene>
<evidence type="ECO:0008006" key="6">
    <source>
        <dbReference type="Google" id="ProtNLM"/>
    </source>
</evidence>
<keyword evidence="2" id="KW-1015">Disulfide bond</keyword>
<dbReference type="SUPFAM" id="SSF101751">
    <property type="entry name" value="Hydrophobin II, HfbII"/>
    <property type="match status" value="1"/>
</dbReference>
<dbReference type="OrthoDB" id="4500971at2759"/>
<reference evidence="4 5" key="1">
    <citation type="submission" date="2017-12" db="EMBL/GenBank/DDBJ databases">
        <title>Comparative genomics of Botrytis spp.</title>
        <authorList>
            <person name="Valero-Jimenez C.A."/>
            <person name="Tapia P."/>
            <person name="Veloso J."/>
            <person name="Silva-Moreno E."/>
            <person name="Staats M."/>
            <person name="Valdes J.H."/>
            <person name="Van Kan J.A.L."/>
        </authorList>
    </citation>
    <scope>NUCLEOTIDE SEQUENCE [LARGE SCALE GENOMIC DNA]</scope>
    <source>
        <strain evidence="4 5">MUCL435</strain>
    </source>
</reference>
<feature type="chain" id="PRO_5020525842" description="Hydrophobin" evidence="3">
    <location>
        <begin position="19"/>
        <end position="122"/>
    </location>
</feature>
<name>A0A4S8QU84_9HELO</name>
<dbReference type="PANTHER" id="PTHR42341">
    <property type="entry name" value="HYDROPHOBIN"/>
    <property type="match status" value="1"/>
</dbReference>
<proteinExistence type="inferred from homology"/>
<evidence type="ECO:0000256" key="1">
    <source>
        <dbReference type="ARBA" id="ARBA00009576"/>
    </source>
</evidence>
<dbReference type="PANTHER" id="PTHR42341:SF2">
    <property type="entry name" value="HYDROPHOBIN"/>
    <property type="match status" value="1"/>
</dbReference>
<organism evidence="4 5">
    <name type="scientific">Botrytis galanthina</name>
    <dbReference type="NCBI Taxonomy" id="278940"/>
    <lineage>
        <taxon>Eukaryota</taxon>
        <taxon>Fungi</taxon>
        <taxon>Dikarya</taxon>
        <taxon>Ascomycota</taxon>
        <taxon>Pezizomycotina</taxon>
        <taxon>Leotiomycetes</taxon>
        <taxon>Helotiales</taxon>
        <taxon>Sclerotiniaceae</taxon>
        <taxon>Botrytis</taxon>
    </lineage>
</organism>
<sequence length="122" mass="13301">MQFTTTTLIAILSAIAAASPIESRQNGTSQPERERLCTSAIDTAMCCQTTLAGVINQTCTTRMFYSNLNPTHDFCIQVLIKFQAAITPRTKQEFRKYCADQGQDSSCCKTPLVGDGVICTPP</sequence>
<evidence type="ECO:0000313" key="4">
    <source>
        <dbReference type="EMBL" id="THV48748.1"/>
    </source>
</evidence>
<keyword evidence="3" id="KW-0732">Signal</keyword>
<dbReference type="Pfam" id="PF06766">
    <property type="entry name" value="Hydrophobin_2"/>
    <property type="match status" value="1"/>
</dbReference>
<dbReference type="GO" id="GO:0005576">
    <property type="term" value="C:extracellular region"/>
    <property type="evidence" value="ECO:0007669"/>
    <property type="project" value="InterPro"/>
</dbReference>
<dbReference type="EMBL" id="PQXL01000230">
    <property type="protein sequence ID" value="THV48748.1"/>
    <property type="molecule type" value="Genomic_DNA"/>
</dbReference>
<accession>A0A4S8QU84</accession>